<accession>A0ABT3PXW7</accession>
<dbReference type="EMBL" id="JAJNDC010000001">
    <property type="protein sequence ID" value="MCW9712678.1"/>
    <property type="molecule type" value="Genomic_DNA"/>
</dbReference>
<comment type="caution">
    <text evidence="1">The sequence shown here is derived from an EMBL/GenBank/DDBJ whole genome shotgun (WGS) entry which is preliminary data.</text>
</comment>
<keyword evidence="2" id="KW-1185">Reference proteome</keyword>
<evidence type="ECO:0008006" key="3">
    <source>
        <dbReference type="Google" id="ProtNLM"/>
    </source>
</evidence>
<protein>
    <recommendedName>
        <fullName evidence="3">AlwI restriction endonuclease</fullName>
    </recommendedName>
</protein>
<evidence type="ECO:0000313" key="1">
    <source>
        <dbReference type="EMBL" id="MCW9712678.1"/>
    </source>
</evidence>
<evidence type="ECO:0000313" key="2">
    <source>
        <dbReference type="Proteomes" id="UP001207337"/>
    </source>
</evidence>
<dbReference type="Gene3D" id="3.40.91.30">
    <property type="match status" value="1"/>
</dbReference>
<gene>
    <name evidence="1" type="ORF">LQ318_07155</name>
</gene>
<organism evidence="1 2">
    <name type="scientific">Fodinibius salicampi</name>
    <dbReference type="NCBI Taxonomy" id="1920655"/>
    <lineage>
        <taxon>Bacteria</taxon>
        <taxon>Pseudomonadati</taxon>
        <taxon>Balneolota</taxon>
        <taxon>Balneolia</taxon>
        <taxon>Balneolales</taxon>
        <taxon>Balneolaceae</taxon>
        <taxon>Fodinibius</taxon>
    </lineage>
</organism>
<proteinExistence type="predicted"/>
<name>A0ABT3PXW7_9BACT</name>
<dbReference type="Proteomes" id="UP001207337">
    <property type="component" value="Unassembled WGS sequence"/>
</dbReference>
<dbReference type="RefSeq" id="WP_265788799.1">
    <property type="nucleotide sequence ID" value="NZ_BAABRS010000001.1"/>
</dbReference>
<reference evidence="1 2" key="1">
    <citation type="submission" date="2021-11" db="EMBL/GenBank/DDBJ databases">
        <title>Aliifidinibius sp. nov., a new bacterium isolated from saline soil.</title>
        <authorList>
            <person name="Galisteo C."/>
            <person name="De La Haba R."/>
            <person name="Sanchez-Porro C."/>
            <person name="Ventosa A."/>
        </authorList>
    </citation>
    <scope>NUCLEOTIDE SEQUENCE [LARGE SCALE GENOMIC DNA]</scope>
    <source>
        <strain evidence="1 2">KACC 190600</strain>
    </source>
</reference>
<sequence>MQRKLWMVPKNKRSIPPWWLIKVLNLFNSSSEDREWDNRVKEMLEAKHLKRDFGSYHKNPGGDRTYKSQLECLGLMYTDQDKNLQLTKAGRDLVGGHPEPLLILQKMLIRLQYPSAYSVGHNVAISEEVTVRPFLFLLTLIKELGHLTTEEIGVAVIYGHNHEMAFQRCINKIEELRNGSSFSEILDSEEDIWTTRIKNNPIEDKISYATDDIPNIFENYLESARLIERTTEDKGLISRLTTPGEDLLSQASTELIEYSKKEVKNNKIAFQRRFGAWDGGKDTARADSPEPIKDPEELLIRNEFIEFLSEGIREEEELDEFRGKMHKLGLEQDKVNEIMAKLNGLNTSLFEDRFHKIATEGAKHAREFEQTVVRLLRRIGFDARHTGDLKRPNGSGGYADAYFSYNDEAFLFDAKASEYYSISHGELTKAVHTYIPNWYELCSEHDLPEAEMLKLFGYIAGGYKKSGEVEKKLSEIRDHSAVQTAGLTAWDFFKYVQKNENCSKKDFLDKVMAGGRLKLN</sequence>